<dbReference type="EMBL" id="JAEKJZ010000001">
    <property type="protein sequence ID" value="MBN9670488.1"/>
    <property type="molecule type" value="Genomic_DNA"/>
</dbReference>
<dbReference type="RefSeq" id="WP_207139969.1">
    <property type="nucleotide sequence ID" value="NZ_JAEKJZ010000001.1"/>
</dbReference>
<evidence type="ECO:0000259" key="1">
    <source>
        <dbReference type="Pfam" id="PF06568"/>
    </source>
</evidence>
<evidence type="ECO:0000313" key="3">
    <source>
        <dbReference type="Proteomes" id="UP000664096"/>
    </source>
</evidence>
<reference evidence="2" key="1">
    <citation type="submission" date="2020-12" db="EMBL/GenBank/DDBJ databases">
        <title>Oil enriched cultivation method for isolating marine PHA-producing bacteria.</title>
        <authorList>
            <person name="Zheng W."/>
            <person name="Yu S."/>
            <person name="Huang Y."/>
        </authorList>
    </citation>
    <scope>NUCLEOTIDE SEQUENCE</scope>
    <source>
        <strain evidence="2">SY-2-12</strain>
    </source>
</reference>
<protein>
    <submittedName>
        <fullName evidence="2">DUF1127 domain-containing protein</fullName>
    </submittedName>
</protein>
<dbReference type="InterPro" id="IPR009506">
    <property type="entry name" value="YjiS-like"/>
</dbReference>
<evidence type="ECO:0000313" key="2">
    <source>
        <dbReference type="EMBL" id="MBN9670488.1"/>
    </source>
</evidence>
<name>A0A939ECL0_9HYPH</name>
<feature type="domain" description="YjiS-like" evidence="1">
    <location>
        <begin position="5"/>
        <end position="40"/>
    </location>
</feature>
<dbReference type="Proteomes" id="UP000664096">
    <property type="component" value="Unassembled WGS sequence"/>
</dbReference>
<sequence>MFDTVRQRYSNWVSYRRAVDELSRLSTRELSDLGICRSDIKFVARRSNNG</sequence>
<dbReference type="AlphaFoldDB" id="A0A939ECL0"/>
<dbReference type="Pfam" id="PF06568">
    <property type="entry name" value="YjiS-like"/>
    <property type="match status" value="1"/>
</dbReference>
<organism evidence="2 3">
    <name type="scientific">Roseibium aggregatum</name>
    <dbReference type="NCBI Taxonomy" id="187304"/>
    <lineage>
        <taxon>Bacteria</taxon>
        <taxon>Pseudomonadati</taxon>
        <taxon>Pseudomonadota</taxon>
        <taxon>Alphaproteobacteria</taxon>
        <taxon>Hyphomicrobiales</taxon>
        <taxon>Stappiaceae</taxon>
        <taxon>Roseibium</taxon>
    </lineage>
</organism>
<accession>A0A939ECL0</accession>
<gene>
    <name evidence="2" type="ORF">JF539_09080</name>
</gene>
<proteinExistence type="predicted"/>
<comment type="caution">
    <text evidence="2">The sequence shown here is derived from an EMBL/GenBank/DDBJ whole genome shotgun (WGS) entry which is preliminary data.</text>
</comment>